<evidence type="ECO:0000256" key="3">
    <source>
        <dbReference type="ARBA" id="ARBA00022475"/>
    </source>
</evidence>
<dbReference type="PANTHER" id="PTHR33452">
    <property type="entry name" value="OXIDOREDUCTASE CATD-RELATED"/>
    <property type="match status" value="1"/>
</dbReference>
<dbReference type="InterPro" id="IPR032808">
    <property type="entry name" value="DoxX"/>
</dbReference>
<dbReference type="Pfam" id="PF07681">
    <property type="entry name" value="DoxX"/>
    <property type="match status" value="1"/>
</dbReference>
<evidence type="ECO:0000256" key="1">
    <source>
        <dbReference type="ARBA" id="ARBA00004651"/>
    </source>
</evidence>
<keyword evidence="4 8" id="KW-0812">Transmembrane</keyword>
<evidence type="ECO:0000256" key="5">
    <source>
        <dbReference type="ARBA" id="ARBA00022989"/>
    </source>
</evidence>
<sequence>MQEVVLEDVGLLLVRAPAGLLLAAHGTQKLFGWFGGDGPEATGRGFESLGYSRGKAMAVLAGLTELAAGLGLALGLLTPLAAAGVIGIMINAAVAAHGANGLWAQNGGYEYPLVLGTLAAGFAVHGPGRVAVDHAYGYAETGLWWGLGAIALGVVTAAGSLAGRRAPAGSAPPEPAGPSEPAARAS</sequence>
<evidence type="ECO:0000313" key="9">
    <source>
        <dbReference type="EMBL" id="MFC6882311.1"/>
    </source>
</evidence>
<feature type="transmembrane region" description="Helical" evidence="8">
    <location>
        <begin position="111"/>
        <end position="130"/>
    </location>
</feature>
<evidence type="ECO:0000256" key="8">
    <source>
        <dbReference type="SAM" id="Phobius"/>
    </source>
</evidence>
<protein>
    <submittedName>
        <fullName evidence="9">DoxX family protein</fullName>
    </submittedName>
</protein>
<comment type="caution">
    <text evidence="9">The sequence shown here is derived from an EMBL/GenBank/DDBJ whole genome shotgun (WGS) entry which is preliminary data.</text>
</comment>
<dbReference type="Proteomes" id="UP001596380">
    <property type="component" value="Unassembled WGS sequence"/>
</dbReference>
<keyword evidence="5 8" id="KW-1133">Transmembrane helix</keyword>
<name>A0ABW2CN20_9ACTN</name>
<keyword evidence="3" id="KW-1003">Cell membrane</keyword>
<dbReference type="InterPro" id="IPR051907">
    <property type="entry name" value="DoxX-like_oxidoreductase"/>
</dbReference>
<keyword evidence="10" id="KW-1185">Reference proteome</keyword>
<comment type="similarity">
    <text evidence="2">Belongs to the DoxX family.</text>
</comment>
<feature type="region of interest" description="Disordered" evidence="7">
    <location>
        <begin position="164"/>
        <end position="186"/>
    </location>
</feature>
<evidence type="ECO:0000256" key="2">
    <source>
        <dbReference type="ARBA" id="ARBA00006679"/>
    </source>
</evidence>
<dbReference type="PANTHER" id="PTHR33452:SF1">
    <property type="entry name" value="INNER MEMBRANE PROTEIN YPHA-RELATED"/>
    <property type="match status" value="1"/>
</dbReference>
<evidence type="ECO:0000256" key="6">
    <source>
        <dbReference type="ARBA" id="ARBA00023136"/>
    </source>
</evidence>
<evidence type="ECO:0000256" key="4">
    <source>
        <dbReference type="ARBA" id="ARBA00022692"/>
    </source>
</evidence>
<evidence type="ECO:0000256" key="7">
    <source>
        <dbReference type="SAM" id="MobiDB-lite"/>
    </source>
</evidence>
<accession>A0ABW2CN20</accession>
<proteinExistence type="inferred from homology"/>
<feature type="transmembrane region" description="Helical" evidence="8">
    <location>
        <begin position="80"/>
        <end position="99"/>
    </location>
</feature>
<comment type="subcellular location">
    <subcellularLocation>
        <location evidence="1">Cell membrane</location>
        <topology evidence="1">Multi-pass membrane protein</topology>
    </subcellularLocation>
</comment>
<gene>
    <name evidence="9" type="ORF">ACFQKB_21330</name>
</gene>
<evidence type="ECO:0000313" key="10">
    <source>
        <dbReference type="Proteomes" id="UP001596380"/>
    </source>
</evidence>
<dbReference type="RefSeq" id="WP_160822609.1">
    <property type="nucleotide sequence ID" value="NZ_JBHSXE010000001.1"/>
</dbReference>
<dbReference type="EMBL" id="JBHSXS010000012">
    <property type="protein sequence ID" value="MFC6882311.1"/>
    <property type="molecule type" value="Genomic_DNA"/>
</dbReference>
<keyword evidence="6 8" id="KW-0472">Membrane</keyword>
<reference evidence="10" key="1">
    <citation type="journal article" date="2019" name="Int. J. Syst. Evol. Microbiol.">
        <title>The Global Catalogue of Microorganisms (GCM) 10K type strain sequencing project: providing services to taxonomists for standard genome sequencing and annotation.</title>
        <authorList>
            <consortium name="The Broad Institute Genomics Platform"/>
            <consortium name="The Broad Institute Genome Sequencing Center for Infectious Disease"/>
            <person name="Wu L."/>
            <person name="Ma J."/>
        </authorList>
    </citation>
    <scope>NUCLEOTIDE SEQUENCE [LARGE SCALE GENOMIC DNA]</scope>
    <source>
        <strain evidence="10">JCM 3369</strain>
    </source>
</reference>
<organism evidence="9 10">
    <name type="scientific">Actinomadura yumaensis</name>
    <dbReference type="NCBI Taxonomy" id="111807"/>
    <lineage>
        <taxon>Bacteria</taxon>
        <taxon>Bacillati</taxon>
        <taxon>Actinomycetota</taxon>
        <taxon>Actinomycetes</taxon>
        <taxon>Streptosporangiales</taxon>
        <taxon>Thermomonosporaceae</taxon>
        <taxon>Actinomadura</taxon>
    </lineage>
</organism>
<feature type="transmembrane region" description="Helical" evidence="8">
    <location>
        <begin position="142"/>
        <end position="162"/>
    </location>
</feature>